<accession>A0A645DJB6</accession>
<dbReference type="EMBL" id="VSSQ01036950">
    <property type="protein sequence ID" value="MPM89544.1"/>
    <property type="molecule type" value="Genomic_DNA"/>
</dbReference>
<name>A0A645DJB6_9ZZZZ</name>
<keyword evidence="1" id="KW-1133">Transmembrane helix</keyword>
<comment type="caution">
    <text evidence="2">The sequence shown here is derived from an EMBL/GenBank/DDBJ whole genome shotgun (WGS) entry which is preliminary data.</text>
</comment>
<reference evidence="2" key="1">
    <citation type="submission" date="2019-08" db="EMBL/GenBank/DDBJ databases">
        <authorList>
            <person name="Kucharzyk K."/>
            <person name="Murdoch R.W."/>
            <person name="Higgins S."/>
            <person name="Loffler F."/>
        </authorList>
    </citation>
    <scope>NUCLEOTIDE SEQUENCE</scope>
</reference>
<protein>
    <recommendedName>
        <fullName evidence="3">HemY N-terminal domain-containing protein</fullName>
    </recommendedName>
</protein>
<proteinExistence type="predicted"/>
<sequence length="223" mass="26696">MIYWFIIVVVISIVLVFNLDKLRRKTTLELRKILYLDHNVALYISLLNNKRLRLIYTNATIEILKLDAWIFQNDDNKIEESFENLSHFHLTKNQKIDIATRKISYYCSINDKDNALEALEDIKKLTQNKKKLHNLVEESSLIVDIYIHHDISRKDDLLIMEKEDQDKNRKGLTNFRLAKLEYYQNKNNEVDYYLKRAIVFLQDEKWLEIAKQCSDNHSLLAKY</sequence>
<evidence type="ECO:0000313" key="2">
    <source>
        <dbReference type="EMBL" id="MPM89544.1"/>
    </source>
</evidence>
<evidence type="ECO:0000256" key="1">
    <source>
        <dbReference type="SAM" id="Phobius"/>
    </source>
</evidence>
<dbReference type="AlphaFoldDB" id="A0A645DJB6"/>
<keyword evidence="1" id="KW-0472">Membrane</keyword>
<feature type="transmembrane region" description="Helical" evidence="1">
    <location>
        <begin position="6"/>
        <end position="22"/>
    </location>
</feature>
<keyword evidence="1" id="KW-0812">Transmembrane</keyword>
<evidence type="ECO:0008006" key="3">
    <source>
        <dbReference type="Google" id="ProtNLM"/>
    </source>
</evidence>
<organism evidence="2">
    <name type="scientific">bioreactor metagenome</name>
    <dbReference type="NCBI Taxonomy" id="1076179"/>
    <lineage>
        <taxon>unclassified sequences</taxon>
        <taxon>metagenomes</taxon>
        <taxon>ecological metagenomes</taxon>
    </lineage>
</organism>
<gene>
    <name evidence="2" type="ORF">SDC9_136653</name>
</gene>